<dbReference type="SUPFAM" id="SSF53098">
    <property type="entry name" value="Ribonuclease H-like"/>
    <property type="match status" value="1"/>
</dbReference>
<dbReference type="AlphaFoldDB" id="A0A2Z6QA71"/>
<dbReference type="Gene3D" id="3.30.420.10">
    <property type="entry name" value="Ribonuclease H-like superfamily/Ribonuclease H"/>
    <property type="match status" value="1"/>
</dbReference>
<dbReference type="InterPro" id="IPR012337">
    <property type="entry name" value="RNaseH-like_sf"/>
</dbReference>
<comment type="caution">
    <text evidence="2">The sequence shown here is derived from an EMBL/GenBank/DDBJ whole genome shotgun (WGS) entry which is preliminary data.</text>
</comment>
<dbReference type="Proteomes" id="UP000247702">
    <property type="component" value="Unassembled WGS sequence"/>
</dbReference>
<name>A0A2Z6QA71_9GLOM</name>
<evidence type="ECO:0000313" key="3">
    <source>
        <dbReference type="Proteomes" id="UP000247702"/>
    </source>
</evidence>
<feature type="domain" description="RNase H type-1" evidence="1">
    <location>
        <begin position="27"/>
        <end position="122"/>
    </location>
</feature>
<dbReference type="EMBL" id="BEXD01000394">
    <property type="protein sequence ID" value="GBB87067.1"/>
    <property type="molecule type" value="Genomic_DNA"/>
</dbReference>
<evidence type="ECO:0000313" key="2">
    <source>
        <dbReference type="EMBL" id="GBB87067.1"/>
    </source>
</evidence>
<dbReference type="GO" id="GO:0004523">
    <property type="term" value="F:RNA-DNA hybrid ribonuclease activity"/>
    <property type="evidence" value="ECO:0007669"/>
    <property type="project" value="InterPro"/>
</dbReference>
<gene>
    <name evidence="2" type="ORF">RclHR1_13520009</name>
</gene>
<reference evidence="2 3" key="1">
    <citation type="submission" date="2017-11" db="EMBL/GenBank/DDBJ databases">
        <title>The genome of Rhizophagus clarus HR1 reveals common genetic basis of auxotrophy among arbuscular mycorrhizal fungi.</title>
        <authorList>
            <person name="Kobayashi Y."/>
        </authorList>
    </citation>
    <scope>NUCLEOTIDE SEQUENCE [LARGE SCALE GENOMIC DNA]</scope>
    <source>
        <strain evidence="2 3">HR1</strain>
    </source>
</reference>
<evidence type="ECO:0000259" key="1">
    <source>
        <dbReference type="Pfam" id="PF00075"/>
    </source>
</evidence>
<keyword evidence="3" id="KW-1185">Reference proteome</keyword>
<protein>
    <recommendedName>
        <fullName evidence="1">RNase H type-1 domain-containing protein</fullName>
    </recommendedName>
</protein>
<dbReference type="Pfam" id="PF00075">
    <property type="entry name" value="RNase_H"/>
    <property type="match status" value="1"/>
</dbReference>
<organism evidence="2 3">
    <name type="scientific">Rhizophagus clarus</name>
    <dbReference type="NCBI Taxonomy" id="94130"/>
    <lineage>
        <taxon>Eukaryota</taxon>
        <taxon>Fungi</taxon>
        <taxon>Fungi incertae sedis</taxon>
        <taxon>Mucoromycota</taxon>
        <taxon>Glomeromycotina</taxon>
        <taxon>Glomeromycetes</taxon>
        <taxon>Glomerales</taxon>
        <taxon>Glomeraceae</taxon>
        <taxon>Rhizophagus</taxon>
    </lineage>
</organism>
<proteinExistence type="predicted"/>
<dbReference type="GO" id="GO:0003676">
    <property type="term" value="F:nucleic acid binding"/>
    <property type="evidence" value="ECO:0007669"/>
    <property type="project" value="InterPro"/>
</dbReference>
<dbReference type="InterPro" id="IPR002156">
    <property type="entry name" value="RNaseH_domain"/>
</dbReference>
<dbReference type="InterPro" id="IPR036397">
    <property type="entry name" value="RNaseH_sf"/>
</dbReference>
<sequence>MSAGFIRISDSNIITYTFTSILENWPSSLRAELFAILLTLIISPHECRIDINMDSQNSINIIQRILNNPTFSIRDYFHLSNNNVIINNIISIIRVQQLCVKFIKVQAHSDNYFNNQIDKVCKIVHHDDSFPLIIT</sequence>
<accession>A0A2Z6QA71</accession>